<dbReference type="EMBL" id="GBRH01171666">
    <property type="protein sequence ID" value="JAE26230.1"/>
    <property type="molecule type" value="Transcribed_RNA"/>
</dbReference>
<dbReference type="AlphaFoldDB" id="A0A0A9GM76"/>
<proteinExistence type="predicted"/>
<accession>A0A0A9GM76</accession>
<organism evidence="1">
    <name type="scientific">Arundo donax</name>
    <name type="common">Giant reed</name>
    <name type="synonym">Donax arundinaceus</name>
    <dbReference type="NCBI Taxonomy" id="35708"/>
    <lineage>
        <taxon>Eukaryota</taxon>
        <taxon>Viridiplantae</taxon>
        <taxon>Streptophyta</taxon>
        <taxon>Embryophyta</taxon>
        <taxon>Tracheophyta</taxon>
        <taxon>Spermatophyta</taxon>
        <taxon>Magnoliopsida</taxon>
        <taxon>Liliopsida</taxon>
        <taxon>Poales</taxon>
        <taxon>Poaceae</taxon>
        <taxon>PACMAD clade</taxon>
        <taxon>Arundinoideae</taxon>
        <taxon>Arundineae</taxon>
        <taxon>Arundo</taxon>
    </lineage>
</organism>
<name>A0A0A9GM76_ARUDO</name>
<evidence type="ECO:0000313" key="1">
    <source>
        <dbReference type="EMBL" id="JAE26230.1"/>
    </source>
</evidence>
<reference evidence="1" key="1">
    <citation type="submission" date="2014-09" db="EMBL/GenBank/DDBJ databases">
        <authorList>
            <person name="Magalhaes I.L.F."/>
            <person name="Oliveira U."/>
            <person name="Santos F.R."/>
            <person name="Vidigal T.H.D.A."/>
            <person name="Brescovit A.D."/>
            <person name="Santos A.J."/>
        </authorList>
    </citation>
    <scope>NUCLEOTIDE SEQUENCE</scope>
    <source>
        <tissue evidence="1">Shoot tissue taken approximately 20 cm above the soil surface</tissue>
    </source>
</reference>
<sequence length="56" mass="6159">MVALVSSHPMSDPEDDLVQEIAGMIRLTFRIVTASLEVKLEYEGRPASSKQGVKDL</sequence>
<reference evidence="1" key="2">
    <citation type="journal article" date="2015" name="Data Brief">
        <title>Shoot transcriptome of the giant reed, Arundo donax.</title>
        <authorList>
            <person name="Barrero R.A."/>
            <person name="Guerrero F.D."/>
            <person name="Moolhuijzen P."/>
            <person name="Goolsby J.A."/>
            <person name="Tidwell J."/>
            <person name="Bellgard S.E."/>
            <person name="Bellgard M.I."/>
        </authorList>
    </citation>
    <scope>NUCLEOTIDE SEQUENCE</scope>
    <source>
        <tissue evidence="1">Shoot tissue taken approximately 20 cm above the soil surface</tissue>
    </source>
</reference>
<protein>
    <submittedName>
        <fullName evidence="1">Uncharacterized protein</fullName>
    </submittedName>
</protein>